<name>A0A3B0TF37_9ZZZZ</name>
<protein>
    <recommendedName>
        <fullName evidence="6">Bacterial surface antigen (D15) domain-containing protein</fullName>
    </recommendedName>
</protein>
<evidence type="ECO:0000256" key="1">
    <source>
        <dbReference type="ARBA" id="ARBA00004370"/>
    </source>
</evidence>
<keyword evidence="5" id="KW-0998">Cell outer membrane</keyword>
<evidence type="ECO:0000256" key="5">
    <source>
        <dbReference type="ARBA" id="ARBA00023237"/>
    </source>
</evidence>
<feature type="domain" description="Bacterial surface antigen (D15)" evidence="6">
    <location>
        <begin position="491"/>
        <end position="840"/>
    </location>
</feature>
<keyword evidence="2" id="KW-0812">Transmembrane</keyword>
<evidence type="ECO:0000256" key="2">
    <source>
        <dbReference type="ARBA" id="ARBA00022692"/>
    </source>
</evidence>
<organism evidence="7">
    <name type="scientific">hydrothermal vent metagenome</name>
    <dbReference type="NCBI Taxonomy" id="652676"/>
    <lineage>
        <taxon>unclassified sequences</taxon>
        <taxon>metagenomes</taxon>
        <taxon>ecological metagenomes</taxon>
    </lineage>
</organism>
<dbReference type="Gene3D" id="2.40.160.50">
    <property type="entry name" value="membrane protein fhac: a member of the omp85/tpsb transporter family"/>
    <property type="match status" value="1"/>
</dbReference>
<keyword evidence="4" id="KW-0472">Membrane</keyword>
<gene>
    <name evidence="7" type="ORF">MNBD_BACTEROID03-1232</name>
</gene>
<dbReference type="Pfam" id="PF01103">
    <property type="entry name" value="Omp85"/>
    <property type="match status" value="1"/>
</dbReference>
<proteinExistence type="predicted"/>
<evidence type="ECO:0000259" key="6">
    <source>
        <dbReference type="Pfam" id="PF01103"/>
    </source>
</evidence>
<dbReference type="AlphaFoldDB" id="A0A3B0TF37"/>
<evidence type="ECO:0000256" key="4">
    <source>
        <dbReference type="ARBA" id="ARBA00023136"/>
    </source>
</evidence>
<dbReference type="InterPro" id="IPR000184">
    <property type="entry name" value="Bac_surfAg_D15"/>
</dbReference>
<dbReference type="PROSITE" id="PS51257">
    <property type="entry name" value="PROKAR_LIPOPROTEIN"/>
    <property type="match status" value="1"/>
</dbReference>
<evidence type="ECO:0000313" key="7">
    <source>
        <dbReference type="EMBL" id="VAW10779.1"/>
    </source>
</evidence>
<dbReference type="GO" id="GO:0019867">
    <property type="term" value="C:outer membrane"/>
    <property type="evidence" value="ECO:0007669"/>
    <property type="project" value="InterPro"/>
</dbReference>
<keyword evidence="3" id="KW-0732">Signal</keyword>
<comment type="subcellular location">
    <subcellularLocation>
        <location evidence="1">Membrane</location>
    </subcellularLocation>
</comment>
<evidence type="ECO:0000256" key="3">
    <source>
        <dbReference type="ARBA" id="ARBA00022729"/>
    </source>
</evidence>
<accession>A0A3B0TF37</accession>
<sequence>MRIPLRIGKSSAKISLLFLVVAISSCNSLKRVEENELLITKNSIHTDGEKVVDENIENLIVQKRNSTVLGYPLRLNLYNLAKVDPDSSFQDWLYRKEKRKPRLERFLSKKQVGRLGESFVVKGMSEWLKNIGEAPATLDTLRTQKTLKRLSAYYRTKGFFNNTTSYKIDSLEKKQRVVVNYEISLGGPYVLDSVYQDISSKALDSIYNVVKKESFVKSGQQFDLENFNNERERLTSIFRNNGVWNFQESAISYNVISDTTALGNDRKMNIKLKIDNLKKRDENSISTSEYKVFRFDKINIYTDYLYGKSDEQLKFERFGDYTVFYRDKLRFKPETLTDAVFFSKDSVYRDLDRVKTYRQITSLNVFKYPAIAFVEDSTNTNLTVNIYLAERPKYSFSTNLDATHSNIQRVGLAFSPSLQARNIFKGAENLSLSGRLNIGNSSDPSIADSRFFNILEFGGDLSLDFPRIWMPFVNTKKFIPNYMLPRTRATLGASFQQNIGLDKETFNAVLGYNWTPSNFVKNEVEPLNVQFVRNLNKNRFFNVYRNTYNRLDAIARADNFMNEPLLAGSYDANGNLTIPMGTASFTKAILDRQVSSTPEEFLNVSRIEERRIRLTENNLIFASNYTFNKNNRNGITDNNFYRFRFKLESAGNLLSALSYVIPFNENQDENLLIFEVPYSQYLKTEFDYVKYWDLSDANVLAFRSFFGIAIPYGNSNNIPFVRSYFGGGSNDNRAWQPYSLGPGRTDAINDFNEANLKIALNLEYRFPIVGNFKGAFFADAGNIWNVFDNVDDPAATFNGLSSLKDIALGSGFGIRYDFTYFVLRGDLGFKTYNPAEETSKRWFRDYNFGHSVLQIGINYPF</sequence>
<dbReference type="InterPro" id="IPR039910">
    <property type="entry name" value="D15-like"/>
</dbReference>
<dbReference type="PANTHER" id="PTHR12815">
    <property type="entry name" value="SORTING AND ASSEMBLY MACHINERY SAMM50 PROTEIN FAMILY MEMBER"/>
    <property type="match status" value="1"/>
</dbReference>
<dbReference type="EMBL" id="UOEL01000039">
    <property type="protein sequence ID" value="VAW10779.1"/>
    <property type="molecule type" value="Genomic_DNA"/>
</dbReference>
<dbReference type="PANTHER" id="PTHR12815:SF47">
    <property type="entry name" value="TRANSLOCATION AND ASSEMBLY MODULE SUBUNIT TAMA"/>
    <property type="match status" value="1"/>
</dbReference>
<reference evidence="7" key="1">
    <citation type="submission" date="2018-06" db="EMBL/GenBank/DDBJ databases">
        <authorList>
            <person name="Zhirakovskaya E."/>
        </authorList>
    </citation>
    <scope>NUCLEOTIDE SEQUENCE</scope>
</reference>